<protein>
    <recommendedName>
        <fullName evidence="3">Lipoprotein</fullName>
    </recommendedName>
</protein>
<evidence type="ECO:0000313" key="2">
    <source>
        <dbReference type="Proteomes" id="UP000237968"/>
    </source>
</evidence>
<organism evidence="1 2">
    <name type="scientific">Enhygromyxa salina</name>
    <dbReference type="NCBI Taxonomy" id="215803"/>
    <lineage>
        <taxon>Bacteria</taxon>
        <taxon>Pseudomonadati</taxon>
        <taxon>Myxococcota</taxon>
        <taxon>Polyangia</taxon>
        <taxon>Nannocystales</taxon>
        <taxon>Nannocystaceae</taxon>
        <taxon>Enhygromyxa</taxon>
    </lineage>
</organism>
<dbReference type="AlphaFoldDB" id="A0A2S9XRQ0"/>
<dbReference type="PROSITE" id="PS51257">
    <property type="entry name" value="PROKAR_LIPOPROTEIN"/>
    <property type="match status" value="1"/>
</dbReference>
<gene>
    <name evidence="1" type="ORF">ENSA5_38850</name>
</gene>
<dbReference type="RefSeq" id="WP_106393201.1">
    <property type="nucleotide sequence ID" value="NZ_PVNK01000170.1"/>
</dbReference>
<reference evidence="1 2" key="1">
    <citation type="submission" date="2018-03" db="EMBL/GenBank/DDBJ databases">
        <title>Draft Genome Sequences of the Obligatory Marine Myxobacteria Enhygromyxa salina SWB005.</title>
        <authorList>
            <person name="Poehlein A."/>
            <person name="Moghaddam J.A."/>
            <person name="Harms H."/>
            <person name="Alanjari M."/>
            <person name="Koenig G.M."/>
            <person name="Daniel R."/>
            <person name="Schaeberle T.F."/>
        </authorList>
    </citation>
    <scope>NUCLEOTIDE SEQUENCE [LARGE SCALE GENOMIC DNA]</scope>
    <source>
        <strain evidence="1 2">SWB005</strain>
    </source>
</reference>
<comment type="caution">
    <text evidence="1">The sequence shown here is derived from an EMBL/GenBank/DDBJ whole genome shotgun (WGS) entry which is preliminary data.</text>
</comment>
<dbReference type="OrthoDB" id="5511869at2"/>
<evidence type="ECO:0000313" key="1">
    <source>
        <dbReference type="EMBL" id="PRP95420.1"/>
    </source>
</evidence>
<keyword evidence="2" id="KW-1185">Reference proteome</keyword>
<sequence>MAPRTLGAVALSLSFLAACTPSPDRLPTPAKNFYYVIEDDAQQLEYLKLKESERQGFLERIGLWQQWLELPSVERDAVETGEVQVGFKEFAAHMAWGLPATVRDVEVRGRVVHYETFIRCTSGPKIGEYVRVNIDCDGTSSEVEIAVENGAVTELKYLD</sequence>
<dbReference type="Proteomes" id="UP000237968">
    <property type="component" value="Unassembled WGS sequence"/>
</dbReference>
<dbReference type="EMBL" id="PVNK01000170">
    <property type="protein sequence ID" value="PRP95420.1"/>
    <property type="molecule type" value="Genomic_DNA"/>
</dbReference>
<accession>A0A2S9XRQ0</accession>
<evidence type="ECO:0008006" key="3">
    <source>
        <dbReference type="Google" id="ProtNLM"/>
    </source>
</evidence>
<proteinExistence type="predicted"/>
<name>A0A2S9XRQ0_9BACT</name>